<dbReference type="PROSITE" id="PS00618">
    <property type="entry name" value="RECF_2"/>
    <property type="match status" value="1"/>
</dbReference>
<evidence type="ECO:0000313" key="16">
    <source>
        <dbReference type="Proteomes" id="UP000195305"/>
    </source>
</evidence>
<evidence type="ECO:0000256" key="2">
    <source>
        <dbReference type="ARBA" id="ARBA00008016"/>
    </source>
</evidence>
<dbReference type="GO" id="GO:0005737">
    <property type="term" value="C:cytoplasm"/>
    <property type="evidence" value="ECO:0007669"/>
    <property type="project" value="UniProtKB-SubCell"/>
</dbReference>
<dbReference type="SUPFAM" id="SSF52540">
    <property type="entry name" value="P-loop containing nucleoside triphosphate hydrolases"/>
    <property type="match status" value="1"/>
</dbReference>
<keyword evidence="16" id="KW-1185">Reference proteome</keyword>
<accession>A0A1Y4T353</accession>
<dbReference type="Gene3D" id="3.40.50.300">
    <property type="entry name" value="P-loop containing nucleotide triphosphate hydrolases"/>
    <property type="match status" value="1"/>
</dbReference>
<dbReference type="GO" id="GO:0003697">
    <property type="term" value="F:single-stranded DNA binding"/>
    <property type="evidence" value="ECO:0007669"/>
    <property type="project" value="UniProtKB-UniRule"/>
</dbReference>
<comment type="caution">
    <text evidence="15">The sequence shown here is derived from an EMBL/GenBank/DDBJ whole genome shotgun (WGS) entry which is preliminary data.</text>
</comment>
<evidence type="ECO:0000256" key="5">
    <source>
        <dbReference type="ARBA" id="ARBA00022705"/>
    </source>
</evidence>
<evidence type="ECO:0000259" key="14">
    <source>
        <dbReference type="Pfam" id="PF02463"/>
    </source>
</evidence>
<comment type="function">
    <text evidence="12 13">The RecF protein is involved in DNA metabolism; it is required for DNA replication and normal SOS inducibility. RecF binds preferentially to single-stranded, linear DNA. It also seems to bind ATP.</text>
</comment>
<dbReference type="PANTHER" id="PTHR32182:SF0">
    <property type="entry name" value="DNA REPLICATION AND REPAIR PROTEIN RECF"/>
    <property type="match status" value="1"/>
</dbReference>
<keyword evidence="7 12" id="KW-0227">DNA damage</keyword>
<dbReference type="RefSeq" id="WP_087356842.1">
    <property type="nucleotide sequence ID" value="NZ_NFLJ01000001.1"/>
</dbReference>
<dbReference type="InterPro" id="IPR042174">
    <property type="entry name" value="RecF_2"/>
</dbReference>
<keyword evidence="10 12" id="KW-0234">DNA repair</keyword>
<evidence type="ECO:0000256" key="11">
    <source>
        <dbReference type="ARBA" id="ARBA00023236"/>
    </source>
</evidence>
<evidence type="ECO:0000256" key="3">
    <source>
        <dbReference type="ARBA" id="ARBA00020170"/>
    </source>
</evidence>
<protein>
    <recommendedName>
        <fullName evidence="3 12">DNA replication and repair protein RecF</fullName>
    </recommendedName>
</protein>
<feature type="domain" description="RecF/RecN/SMC N-terminal" evidence="14">
    <location>
        <begin position="3"/>
        <end position="341"/>
    </location>
</feature>
<keyword evidence="8 12" id="KW-0067">ATP-binding</keyword>
<evidence type="ECO:0000256" key="8">
    <source>
        <dbReference type="ARBA" id="ARBA00022840"/>
    </source>
</evidence>
<dbReference type="NCBIfam" id="TIGR00611">
    <property type="entry name" value="recf"/>
    <property type="match status" value="1"/>
</dbReference>
<keyword evidence="5 12" id="KW-0235">DNA replication</keyword>
<dbReference type="OrthoDB" id="9803889at2"/>
<evidence type="ECO:0000256" key="10">
    <source>
        <dbReference type="ARBA" id="ARBA00023204"/>
    </source>
</evidence>
<dbReference type="PANTHER" id="PTHR32182">
    <property type="entry name" value="DNA REPLICATION AND REPAIR PROTEIN RECF"/>
    <property type="match status" value="1"/>
</dbReference>
<keyword evidence="6 12" id="KW-0547">Nucleotide-binding</keyword>
<evidence type="ECO:0000256" key="1">
    <source>
        <dbReference type="ARBA" id="ARBA00004496"/>
    </source>
</evidence>
<evidence type="ECO:0000256" key="6">
    <source>
        <dbReference type="ARBA" id="ARBA00022741"/>
    </source>
</evidence>
<evidence type="ECO:0000313" key="15">
    <source>
        <dbReference type="EMBL" id="OUQ36627.1"/>
    </source>
</evidence>
<dbReference type="HAMAP" id="MF_00365">
    <property type="entry name" value="RecF"/>
    <property type="match status" value="1"/>
</dbReference>
<evidence type="ECO:0000256" key="4">
    <source>
        <dbReference type="ARBA" id="ARBA00022490"/>
    </source>
</evidence>
<dbReference type="GO" id="GO:0006260">
    <property type="term" value="P:DNA replication"/>
    <property type="evidence" value="ECO:0007669"/>
    <property type="project" value="UniProtKB-UniRule"/>
</dbReference>
<dbReference type="GO" id="GO:0009432">
    <property type="term" value="P:SOS response"/>
    <property type="evidence" value="ECO:0007669"/>
    <property type="project" value="UniProtKB-UniRule"/>
</dbReference>
<dbReference type="GO" id="GO:0006302">
    <property type="term" value="P:double-strand break repair"/>
    <property type="evidence" value="ECO:0007669"/>
    <property type="project" value="TreeGrafter"/>
</dbReference>
<dbReference type="InterPro" id="IPR003395">
    <property type="entry name" value="RecF/RecN/SMC_N"/>
</dbReference>
<comment type="similarity">
    <text evidence="2 12 13">Belongs to the RecF family.</text>
</comment>
<dbReference type="InterPro" id="IPR001238">
    <property type="entry name" value="DNA-binding_RecF"/>
</dbReference>
<evidence type="ECO:0000256" key="13">
    <source>
        <dbReference type="RuleBase" id="RU000578"/>
    </source>
</evidence>
<proteinExistence type="inferred from homology"/>
<dbReference type="EMBL" id="NFLJ01000001">
    <property type="protein sequence ID" value="OUQ36627.1"/>
    <property type="molecule type" value="Genomic_DNA"/>
</dbReference>
<feature type="binding site" evidence="12">
    <location>
        <begin position="30"/>
        <end position="37"/>
    </location>
    <ligand>
        <name>ATP</name>
        <dbReference type="ChEBI" id="CHEBI:30616"/>
    </ligand>
</feature>
<dbReference type="InterPro" id="IPR018078">
    <property type="entry name" value="DNA-binding_RecF_CS"/>
</dbReference>
<gene>
    <name evidence="12" type="primary">recF</name>
    <name evidence="15" type="ORF">B5E75_00375</name>
</gene>
<sequence length="369" mass="42993">MKIHSIQLKNFRNYIDCSVKFDPFINILIGQNAQGKTNLLEAIYILSMSKSFKTKVIDEMIYFDQDFAKIQGQVINNQKTLNLEIVLSKLGKKALINHNEIKKTSDYVGYLNVVLFIPEDLMLIKGSPKLRRKLIDMELSKISPIYMYDFNKYQRLLKERNKYLKLLNEKHLKADDYLEVLSEQMAQLQVQLLKKRIEFVELLNEISTKMYDYIALHQEVLSIKYKTHYKDMSYEGILEDYRKNYQKDIAFKQTTHGIHKDDLVMCLNQQDAITYASQGQQRSIVLAIKIALLELIKKEIGEYPVLLLDDVLSELDDTRKTKLLNLIEGKVQTFLTSTNIDGIHHQVIDKAKKIVIENGNVKGESYGRK</sequence>
<dbReference type="Pfam" id="PF02463">
    <property type="entry name" value="SMC_N"/>
    <property type="match status" value="1"/>
</dbReference>
<dbReference type="Proteomes" id="UP000195305">
    <property type="component" value="Unassembled WGS sequence"/>
</dbReference>
<dbReference type="GO" id="GO:0000731">
    <property type="term" value="P:DNA synthesis involved in DNA repair"/>
    <property type="evidence" value="ECO:0007669"/>
    <property type="project" value="TreeGrafter"/>
</dbReference>
<dbReference type="AlphaFoldDB" id="A0A1Y4T353"/>
<dbReference type="CDD" id="cd03242">
    <property type="entry name" value="ABC_RecF"/>
    <property type="match status" value="1"/>
</dbReference>
<organism evidence="15 16">
    <name type="scientific">Massilimicrobiota timonensis</name>
    <dbReference type="NCBI Taxonomy" id="1776392"/>
    <lineage>
        <taxon>Bacteria</taxon>
        <taxon>Bacillati</taxon>
        <taxon>Bacillota</taxon>
        <taxon>Erysipelotrichia</taxon>
        <taxon>Erysipelotrichales</taxon>
        <taxon>Erysipelotrichaceae</taxon>
        <taxon>Massilimicrobiota</taxon>
    </lineage>
</organism>
<evidence type="ECO:0000256" key="12">
    <source>
        <dbReference type="HAMAP-Rule" id="MF_00365"/>
    </source>
</evidence>
<comment type="subcellular location">
    <subcellularLocation>
        <location evidence="1 12 13">Cytoplasm</location>
    </subcellularLocation>
</comment>
<dbReference type="InterPro" id="IPR027417">
    <property type="entry name" value="P-loop_NTPase"/>
</dbReference>
<keyword evidence="11 12" id="KW-0742">SOS response</keyword>
<keyword evidence="4 12" id="KW-0963">Cytoplasm</keyword>
<evidence type="ECO:0000256" key="9">
    <source>
        <dbReference type="ARBA" id="ARBA00023125"/>
    </source>
</evidence>
<name>A0A1Y4T353_9FIRM</name>
<keyword evidence="9 12" id="KW-0238">DNA-binding</keyword>
<dbReference type="GO" id="GO:0005524">
    <property type="term" value="F:ATP binding"/>
    <property type="evidence" value="ECO:0007669"/>
    <property type="project" value="UniProtKB-UniRule"/>
</dbReference>
<dbReference type="Gene3D" id="1.20.1050.90">
    <property type="entry name" value="RecF/RecN/SMC, N-terminal domain"/>
    <property type="match status" value="1"/>
</dbReference>
<evidence type="ECO:0000256" key="7">
    <source>
        <dbReference type="ARBA" id="ARBA00022763"/>
    </source>
</evidence>
<reference evidence="15 16" key="1">
    <citation type="journal article" date="2018" name="BMC Genomics">
        <title>Whole genome sequencing and function prediction of 133 gut anaerobes isolated from chicken caecum in pure cultures.</title>
        <authorList>
            <person name="Medvecky M."/>
            <person name="Cejkova D."/>
            <person name="Polansky O."/>
            <person name="Karasova D."/>
            <person name="Kubasova T."/>
            <person name="Cizek A."/>
            <person name="Rychlik I."/>
        </authorList>
    </citation>
    <scope>NUCLEOTIDE SEQUENCE [LARGE SCALE GENOMIC DNA]</scope>
    <source>
        <strain evidence="15 16">An13</strain>
    </source>
</reference>